<keyword evidence="4 7" id="KW-1133">Transmembrane helix</keyword>
<dbReference type="PROSITE" id="PS50216">
    <property type="entry name" value="DHHC"/>
    <property type="match status" value="1"/>
</dbReference>
<evidence type="ECO:0000256" key="5">
    <source>
        <dbReference type="ARBA" id="ARBA00023136"/>
    </source>
</evidence>
<keyword evidence="6 7" id="KW-0012">Acyltransferase</keyword>
<feature type="region of interest" description="Disordered" evidence="8">
    <location>
        <begin position="351"/>
        <end position="391"/>
    </location>
</feature>
<evidence type="ECO:0000259" key="9">
    <source>
        <dbReference type="Pfam" id="PF01529"/>
    </source>
</evidence>
<accession>A0A7S3ZJK5</accession>
<proteinExistence type="inferred from homology"/>
<evidence type="ECO:0000256" key="8">
    <source>
        <dbReference type="SAM" id="MobiDB-lite"/>
    </source>
</evidence>
<sequence>MDAKQTACYHCKTLLSLPKEHSKYWRCGHCRKVNGRPNYARGFVPGLLYCGLCRFYFSRITNAIATTALVGIVGSGLLFFLPMISRDYAWPLWLLAWTVSLVLSVMATATFRRAATSTPGAVPRCAKDEWARRLRAVAPATDRAALAPERLPWCDVCNNLKPPRTHHCSTCSVCVDKMDHHCAFLHNCVGADNLSDFVVFLFSVCAGTWFVVIYAVFELIATYSWRGGGDLGKDELSRFIRSSRFSPGVVTTMSVFRQSAATRDGGLVLIAAVSLGIALGVGILLWIYASLAKTGETNLEKSAREYRKGPDFRTYPGWTGVFAGMKRRRGLTDAAIVAELRQTGYFDNPPLADEGAVSKTNGSVARRRPANGDGVSHGDDAAAAAAGEKSD</sequence>
<dbReference type="EC" id="2.3.1.225" evidence="7"/>
<name>A0A7S3ZJK5_9STRA</name>
<comment type="subcellular location">
    <subcellularLocation>
        <location evidence="1">Membrane</location>
        <topology evidence="1">Multi-pass membrane protein</topology>
    </subcellularLocation>
</comment>
<protein>
    <recommendedName>
        <fullName evidence="7">Palmitoyltransferase</fullName>
        <ecNumber evidence="7">2.3.1.225</ecNumber>
    </recommendedName>
</protein>
<evidence type="ECO:0000256" key="4">
    <source>
        <dbReference type="ARBA" id="ARBA00022989"/>
    </source>
</evidence>
<comment type="catalytic activity">
    <reaction evidence="7">
        <text>L-cysteinyl-[protein] + hexadecanoyl-CoA = S-hexadecanoyl-L-cysteinyl-[protein] + CoA</text>
        <dbReference type="Rhea" id="RHEA:36683"/>
        <dbReference type="Rhea" id="RHEA-COMP:10131"/>
        <dbReference type="Rhea" id="RHEA-COMP:11032"/>
        <dbReference type="ChEBI" id="CHEBI:29950"/>
        <dbReference type="ChEBI" id="CHEBI:57287"/>
        <dbReference type="ChEBI" id="CHEBI:57379"/>
        <dbReference type="ChEBI" id="CHEBI:74151"/>
        <dbReference type="EC" id="2.3.1.225"/>
    </reaction>
</comment>
<dbReference type="AlphaFoldDB" id="A0A7S3ZJK5"/>
<comment type="domain">
    <text evidence="7">The DHHC domain is required for palmitoyltransferase activity.</text>
</comment>
<dbReference type="InterPro" id="IPR001594">
    <property type="entry name" value="Palmitoyltrfase_DHHC"/>
</dbReference>
<keyword evidence="5 7" id="KW-0472">Membrane</keyword>
<feature type="transmembrane region" description="Helical" evidence="7">
    <location>
        <begin position="197"/>
        <end position="217"/>
    </location>
</feature>
<dbReference type="InterPro" id="IPR039859">
    <property type="entry name" value="PFA4/ZDH16/20/ERF2-like"/>
</dbReference>
<feature type="transmembrane region" description="Helical" evidence="7">
    <location>
        <begin position="88"/>
        <end position="111"/>
    </location>
</feature>
<feature type="domain" description="Palmitoyltransferase DHHC" evidence="9">
    <location>
        <begin position="151"/>
        <end position="302"/>
    </location>
</feature>
<feature type="compositionally biased region" description="Low complexity" evidence="8">
    <location>
        <begin position="381"/>
        <end position="391"/>
    </location>
</feature>
<organism evidence="10">
    <name type="scientific">Pelagomonas calceolata</name>
    <dbReference type="NCBI Taxonomy" id="35677"/>
    <lineage>
        <taxon>Eukaryota</taxon>
        <taxon>Sar</taxon>
        <taxon>Stramenopiles</taxon>
        <taxon>Ochrophyta</taxon>
        <taxon>Pelagophyceae</taxon>
        <taxon>Pelagomonadales</taxon>
        <taxon>Pelagomonadaceae</taxon>
        <taxon>Pelagomonas</taxon>
    </lineage>
</organism>
<dbReference type="GO" id="GO:0016020">
    <property type="term" value="C:membrane"/>
    <property type="evidence" value="ECO:0007669"/>
    <property type="project" value="UniProtKB-SubCell"/>
</dbReference>
<evidence type="ECO:0000256" key="1">
    <source>
        <dbReference type="ARBA" id="ARBA00004141"/>
    </source>
</evidence>
<reference evidence="10" key="1">
    <citation type="submission" date="2021-01" db="EMBL/GenBank/DDBJ databases">
        <authorList>
            <person name="Corre E."/>
            <person name="Pelletier E."/>
            <person name="Niang G."/>
            <person name="Scheremetjew M."/>
            <person name="Finn R."/>
            <person name="Kale V."/>
            <person name="Holt S."/>
            <person name="Cochrane G."/>
            <person name="Meng A."/>
            <person name="Brown T."/>
            <person name="Cohen L."/>
        </authorList>
    </citation>
    <scope>NUCLEOTIDE SEQUENCE</scope>
    <source>
        <strain evidence="10">CCMP1756</strain>
    </source>
</reference>
<dbReference type="EMBL" id="HBIW01000820">
    <property type="protein sequence ID" value="CAE0685266.1"/>
    <property type="molecule type" value="Transcribed_RNA"/>
</dbReference>
<keyword evidence="3 7" id="KW-0812">Transmembrane</keyword>
<comment type="similarity">
    <text evidence="7">Belongs to the DHHC palmitoyltransferase family.</text>
</comment>
<evidence type="ECO:0000256" key="7">
    <source>
        <dbReference type="RuleBase" id="RU079119"/>
    </source>
</evidence>
<evidence type="ECO:0000256" key="2">
    <source>
        <dbReference type="ARBA" id="ARBA00022679"/>
    </source>
</evidence>
<gene>
    <name evidence="10" type="ORF">PCAL00307_LOCUS700</name>
</gene>
<dbReference type="GO" id="GO:0019706">
    <property type="term" value="F:protein-cysteine S-palmitoyltransferase activity"/>
    <property type="evidence" value="ECO:0007669"/>
    <property type="project" value="UniProtKB-EC"/>
</dbReference>
<dbReference type="Pfam" id="PF01529">
    <property type="entry name" value="DHHC"/>
    <property type="match status" value="1"/>
</dbReference>
<keyword evidence="2 7" id="KW-0808">Transferase</keyword>
<evidence type="ECO:0000313" key="10">
    <source>
        <dbReference type="EMBL" id="CAE0685266.1"/>
    </source>
</evidence>
<feature type="transmembrane region" description="Helical" evidence="7">
    <location>
        <begin position="267"/>
        <end position="289"/>
    </location>
</feature>
<feature type="transmembrane region" description="Helical" evidence="7">
    <location>
        <begin position="63"/>
        <end position="81"/>
    </location>
</feature>
<dbReference type="PANTHER" id="PTHR12246">
    <property type="entry name" value="PALMITOYLTRANSFERASE ZDHHC16"/>
    <property type="match status" value="1"/>
</dbReference>
<evidence type="ECO:0000256" key="3">
    <source>
        <dbReference type="ARBA" id="ARBA00022692"/>
    </source>
</evidence>
<evidence type="ECO:0000256" key="6">
    <source>
        <dbReference type="ARBA" id="ARBA00023315"/>
    </source>
</evidence>